<organism evidence="2 3">
    <name type="scientific">Bombardia bombarda</name>
    <dbReference type="NCBI Taxonomy" id="252184"/>
    <lineage>
        <taxon>Eukaryota</taxon>
        <taxon>Fungi</taxon>
        <taxon>Dikarya</taxon>
        <taxon>Ascomycota</taxon>
        <taxon>Pezizomycotina</taxon>
        <taxon>Sordariomycetes</taxon>
        <taxon>Sordariomycetidae</taxon>
        <taxon>Sordariales</taxon>
        <taxon>Lasiosphaeriaceae</taxon>
        <taxon>Bombardia</taxon>
    </lineage>
</organism>
<gene>
    <name evidence="2" type="ORF">B0T17DRAFT_536681</name>
</gene>
<dbReference type="AlphaFoldDB" id="A0AA39WM99"/>
<sequence>MKQIWYDCDGFMYKLLSIAVGSGHIGLIGCAGKMITENVSVLFLGFVFALLTLPMTWI</sequence>
<proteinExistence type="predicted"/>
<keyword evidence="3" id="KW-1185">Reference proteome</keyword>
<dbReference type="EMBL" id="JAULSR010000005">
    <property type="protein sequence ID" value="KAK0618028.1"/>
    <property type="molecule type" value="Genomic_DNA"/>
</dbReference>
<feature type="transmembrane region" description="Helical" evidence="1">
    <location>
        <begin position="39"/>
        <end position="57"/>
    </location>
</feature>
<protein>
    <submittedName>
        <fullName evidence="2">Uncharacterized protein</fullName>
    </submittedName>
</protein>
<reference evidence="2" key="1">
    <citation type="submission" date="2023-06" db="EMBL/GenBank/DDBJ databases">
        <title>Genome-scale phylogeny and comparative genomics of the fungal order Sordariales.</title>
        <authorList>
            <consortium name="Lawrence Berkeley National Laboratory"/>
            <person name="Hensen N."/>
            <person name="Bonometti L."/>
            <person name="Westerberg I."/>
            <person name="Brannstrom I.O."/>
            <person name="Guillou S."/>
            <person name="Cros-Aarteil S."/>
            <person name="Calhoun S."/>
            <person name="Haridas S."/>
            <person name="Kuo A."/>
            <person name="Mondo S."/>
            <person name="Pangilinan J."/>
            <person name="Riley R."/>
            <person name="LaButti K."/>
            <person name="Andreopoulos B."/>
            <person name="Lipzen A."/>
            <person name="Chen C."/>
            <person name="Yanf M."/>
            <person name="Daum C."/>
            <person name="Ng V."/>
            <person name="Clum A."/>
            <person name="Steindorff A."/>
            <person name="Ohm R."/>
            <person name="Martin F."/>
            <person name="Silar P."/>
            <person name="Natvig D."/>
            <person name="Lalanne C."/>
            <person name="Gautier V."/>
            <person name="Ament-velasquez S.L."/>
            <person name="Kruys A."/>
            <person name="Hutchinson M.I."/>
            <person name="Powell A.J."/>
            <person name="Barry K."/>
            <person name="Miller A.N."/>
            <person name="Grigoriev I.V."/>
            <person name="Debuchy R."/>
            <person name="Gladieux P."/>
            <person name="Thoren M.H."/>
            <person name="Johannesson H."/>
        </authorList>
    </citation>
    <scope>NUCLEOTIDE SEQUENCE</scope>
    <source>
        <strain evidence="2">SMH3391-2</strain>
    </source>
</reference>
<comment type="caution">
    <text evidence="2">The sequence shown here is derived from an EMBL/GenBank/DDBJ whole genome shotgun (WGS) entry which is preliminary data.</text>
</comment>
<keyword evidence="1" id="KW-0812">Transmembrane</keyword>
<dbReference type="Proteomes" id="UP001174934">
    <property type="component" value="Unassembled WGS sequence"/>
</dbReference>
<name>A0AA39WM99_9PEZI</name>
<evidence type="ECO:0000313" key="3">
    <source>
        <dbReference type="Proteomes" id="UP001174934"/>
    </source>
</evidence>
<feature type="transmembrane region" description="Helical" evidence="1">
    <location>
        <begin position="12"/>
        <end position="32"/>
    </location>
</feature>
<accession>A0AA39WM99</accession>
<evidence type="ECO:0000313" key="2">
    <source>
        <dbReference type="EMBL" id="KAK0618028.1"/>
    </source>
</evidence>
<dbReference type="PROSITE" id="PS51257">
    <property type="entry name" value="PROKAR_LIPOPROTEIN"/>
    <property type="match status" value="1"/>
</dbReference>
<evidence type="ECO:0000256" key="1">
    <source>
        <dbReference type="SAM" id="Phobius"/>
    </source>
</evidence>
<keyword evidence="1" id="KW-0472">Membrane</keyword>
<keyword evidence="1" id="KW-1133">Transmembrane helix</keyword>